<keyword evidence="11" id="KW-0832">Ubl conjugation</keyword>
<evidence type="ECO:0000256" key="10">
    <source>
        <dbReference type="ARBA" id="ARBA00022833"/>
    </source>
</evidence>
<name>A0A2P4TGV4_BAMTH</name>
<evidence type="ECO:0000313" key="18">
    <source>
        <dbReference type="EMBL" id="POI35591.1"/>
    </source>
</evidence>
<keyword evidence="14" id="KW-0137">Centromere</keyword>
<keyword evidence="13" id="KW-0131">Cell cycle</keyword>
<dbReference type="PANTHER" id="PTHR16431:SF2">
    <property type="entry name" value="PROTEIN MIS18-ALPHA"/>
    <property type="match status" value="1"/>
</dbReference>
<dbReference type="EMBL" id="PPHD01000343">
    <property type="protein sequence ID" value="POI35591.1"/>
    <property type="molecule type" value="Genomic_DNA"/>
</dbReference>
<evidence type="ECO:0000256" key="12">
    <source>
        <dbReference type="ARBA" id="ARBA00023242"/>
    </source>
</evidence>
<accession>A0A2P4TGV4</accession>
<keyword evidence="4" id="KW-0158">Chromosome</keyword>
<keyword evidence="5" id="KW-1017">Isopeptide bond</keyword>
<evidence type="ECO:0000256" key="2">
    <source>
        <dbReference type="ARBA" id="ARBA00004123"/>
    </source>
</evidence>
<comment type="subcellular location">
    <subcellularLocation>
        <location evidence="3">Chromosome</location>
        <location evidence="3">Centromere</location>
    </subcellularLocation>
    <subcellularLocation>
        <location evidence="2">Nucleus</location>
    </subcellularLocation>
</comment>
<feature type="domain" description="Mis18" evidence="17">
    <location>
        <begin position="52"/>
        <end position="150"/>
    </location>
</feature>
<dbReference type="GO" id="GO:0000775">
    <property type="term" value="C:chromosome, centromeric region"/>
    <property type="evidence" value="ECO:0007669"/>
    <property type="project" value="UniProtKB-SubCell"/>
</dbReference>
<evidence type="ECO:0000256" key="14">
    <source>
        <dbReference type="ARBA" id="ARBA00023328"/>
    </source>
</evidence>
<keyword evidence="9" id="KW-0498">Mitosis</keyword>
<comment type="function">
    <text evidence="1">Required for recruitment of CENPA to centromeres and normal chromosome segregation during mitosis.</text>
</comment>
<dbReference type="GO" id="GO:0000785">
    <property type="term" value="C:chromatin"/>
    <property type="evidence" value="ECO:0007669"/>
    <property type="project" value="TreeGrafter"/>
</dbReference>
<dbReference type="InterPro" id="IPR034752">
    <property type="entry name" value="Mis18"/>
</dbReference>
<evidence type="ECO:0000256" key="8">
    <source>
        <dbReference type="ARBA" id="ARBA00022723"/>
    </source>
</evidence>
<dbReference type="GO" id="GO:0051301">
    <property type="term" value="P:cell division"/>
    <property type="evidence" value="ECO:0007669"/>
    <property type="project" value="UniProtKB-KW"/>
</dbReference>
<keyword evidence="10" id="KW-0862">Zinc</keyword>
<reference evidence="18 19" key="1">
    <citation type="submission" date="2018-01" db="EMBL/GenBank/DDBJ databases">
        <title>Comparison of the Chinese Bamboo Partridge and Red Junglefowl genome sequences highlights the importance of demography in genome evolution.</title>
        <authorList>
            <person name="Tiley G.P."/>
            <person name="Kimball R.T."/>
            <person name="Braun E.L."/>
            <person name="Burleigh J.G."/>
        </authorList>
    </citation>
    <scope>NUCLEOTIDE SEQUENCE [LARGE SCALE GENOMIC DNA]</scope>
    <source>
        <strain evidence="18">RTK389</strain>
        <tissue evidence="18">Blood</tissue>
    </source>
</reference>
<proteinExistence type="predicted"/>
<evidence type="ECO:0000256" key="13">
    <source>
        <dbReference type="ARBA" id="ARBA00023306"/>
    </source>
</evidence>
<dbReference type="Proteomes" id="UP000237246">
    <property type="component" value="Unassembled WGS sequence"/>
</dbReference>
<dbReference type="InterPro" id="IPR004910">
    <property type="entry name" value="Yippee/Mis18/Cereblon"/>
</dbReference>
<organism evidence="18 19">
    <name type="scientific">Bambusicola thoracicus</name>
    <name type="common">Chinese bamboo-partridge</name>
    <name type="synonym">Perdix thoracica</name>
    <dbReference type="NCBI Taxonomy" id="9083"/>
    <lineage>
        <taxon>Eukaryota</taxon>
        <taxon>Metazoa</taxon>
        <taxon>Chordata</taxon>
        <taxon>Craniata</taxon>
        <taxon>Vertebrata</taxon>
        <taxon>Euteleostomi</taxon>
        <taxon>Archelosauria</taxon>
        <taxon>Archosauria</taxon>
        <taxon>Dinosauria</taxon>
        <taxon>Saurischia</taxon>
        <taxon>Theropoda</taxon>
        <taxon>Coelurosauria</taxon>
        <taxon>Aves</taxon>
        <taxon>Neognathae</taxon>
        <taxon>Galloanserae</taxon>
        <taxon>Galliformes</taxon>
        <taxon>Phasianidae</taxon>
        <taxon>Perdicinae</taxon>
        <taxon>Bambusicola</taxon>
    </lineage>
</organism>
<evidence type="ECO:0000256" key="1">
    <source>
        <dbReference type="ARBA" id="ARBA00003694"/>
    </source>
</evidence>
<dbReference type="GO" id="GO:0046872">
    <property type="term" value="F:metal ion binding"/>
    <property type="evidence" value="ECO:0007669"/>
    <property type="project" value="UniProtKB-KW"/>
</dbReference>
<keyword evidence="19" id="KW-1185">Reference proteome</keyword>
<keyword evidence="8" id="KW-0479">Metal-binding</keyword>
<comment type="subunit">
    <text evidence="16">Homodimer, and heterodimer with OIP5/MIS18B. Identified in a complex containing MIS18A, OIP5/MIS18B, MIS18BP1, RBBP7 and RBBP4.</text>
</comment>
<evidence type="ECO:0000256" key="7">
    <source>
        <dbReference type="ARBA" id="ARBA00022618"/>
    </source>
</evidence>
<dbReference type="GO" id="GO:0005634">
    <property type="term" value="C:nucleus"/>
    <property type="evidence" value="ECO:0007669"/>
    <property type="project" value="UniProtKB-SubCell"/>
</dbReference>
<dbReference type="GO" id="GO:0007059">
    <property type="term" value="P:chromosome segregation"/>
    <property type="evidence" value="ECO:0007669"/>
    <property type="project" value="TreeGrafter"/>
</dbReference>
<keyword evidence="12" id="KW-0539">Nucleus</keyword>
<evidence type="ECO:0000259" key="17">
    <source>
        <dbReference type="PROSITE" id="PS51793"/>
    </source>
</evidence>
<evidence type="ECO:0000256" key="11">
    <source>
        <dbReference type="ARBA" id="ARBA00022843"/>
    </source>
</evidence>
<keyword evidence="7" id="KW-0132">Cell division</keyword>
<dbReference type="GO" id="GO:0034080">
    <property type="term" value="P:CENP-A containing chromatin assembly"/>
    <property type="evidence" value="ECO:0007669"/>
    <property type="project" value="TreeGrafter"/>
</dbReference>
<evidence type="ECO:0000256" key="6">
    <source>
        <dbReference type="ARBA" id="ARBA00022553"/>
    </source>
</evidence>
<protein>
    <recommendedName>
        <fullName evidence="15">Protein Mis18-alpha</fullName>
    </recommendedName>
</protein>
<dbReference type="PROSITE" id="PS51793">
    <property type="entry name" value="MIS18"/>
    <property type="match status" value="1"/>
</dbReference>
<evidence type="ECO:0000256" key="15">
    <source>
        <dbReference type="ARBA" id="ARBA00039650"/>
    </source>
</evidence>
<evidence type="ECO:0000256" key="5">
    <source>
        <dbReference type="ARBA" id="ARBA00022499"/>
    </source>
</evidence>
<dbReference type="OrthoDB" id="74210at2759"/>
<dbReference type="PANTHER" id="PTHR16431">
    <property type="entry name" value="NEUROGENIC PROTEIN MASTERMIND"/>
    <property type="match status" value="1"/>
</dbReference>
<evidence type="ECO:0000256" key="3">
    <source>
        <dbReference type="ARBA" id="ARBA00004584"/>
    </source>
</evidence>
<sequence>MAGLLYPLSGGAVGLDSSLSLLEATVPREALPVERPRANGKEEEEENDENLPMVFLCGGCKRPVGDTLSWVANDEETECILLRSASSNVSVDKEQKLSKRPGECGCMVETFFCSGCSMTLGSIYRCTPKHLDYKRDLFCFSVGAIERIEEKRARTGENVPNQKEQKVKRELAHHILTGKLDIVGVSMMKIDVWDSKGSKAPELVLSQGDLNIRFL</sequence>
<keyword evidence="6" id="KW-0597">Phosphoprotein</keyword>
<dbReference type="AlphaFoldDB" id="A0A2P4TGV4"/>
<evidence type="ECO:0000256" key="4">
    <source>
        <dbReference type="ARBA" id="ARBA00022454"/>
    </source>
</evidence>
<comment type="caution">
    <text evidence="18">The sequence shown here is derived from an EMBL/GenBank/DDBJ whole genome shotgun (WGS) entry which is preliminary data.</text>
</comment>
<evidence type="ECO:0000313" key="19">
    <source>
        <dbReference type="Proteomes" id="UP000237246"/>
    </source>
</evidence>
<evidence type="ECO:0000256" key="9">
    <source>
        <dbReference type="ARBA" id="ARBA00022776"/>
    </source>
</evidence>
<dbReference type="Pfam" id="PF03226">
    <property type="entry name" value="Yippee-Mis18"/>
    <property type="match status" value="1"/>
</dbReference>
<evidence type="ECO:0000256" key="16">
    <source>
        <dbReference type="ARBA" id="ARBA00046705"/>
    </source>
</evidence>
<gene>
    <name evidence="18" type="ORF">CIB84_000656</name>
</gene>